<accession>A0A6H1ZP86</accession>
<protein>
    <submittedName>
        <fullName evidence="1">Putative capsid protein</fullName>
    </submittedName>
</protein>
<organism evidence="1">
    <name type="scientific">viral metagenome</name>
    <dbReference type="NCBI Taxonomy" id="1070528"/>
    <lineage>
        <taxon>unclassified sequences</taxon>
        <taxon>metagenomes</taxon>
        <taxon>organismal metagenomes</taxon>
    </lineage>
</organism>
<evidence type="ECO:0000313" key="1">
    <source>
        <dbReference type="EMBL" id="QJA49736.1"/>
    </source>
</evidence>
<sequence>MGNPLDSAAFVRLLDTRLREVSEAKYKDLPTMIPKLYRMLSSDSAWEEFYSVGAVPDISEFNGRLSYLPVYPGYHTRIEPKEYAGGLQSERKLFDDKKYSVLDGRAEGLMESAQRVREKKGALPFTQAFSTAFHYQSSEEGVSLCSSSHATKSGTSTTSGFDNSGTDALNKTSVAATRLAMRLFRNDISERIEVGDDLALIVPDNLADTAFELVRTPKGMDSAEGNVNMAYGRYEVIPYLRLDDSDTNNWFMVWKSQMKKDLVFIDRIKAELENTVDFETKMMKHSVYMRLACGFLDWRFIFGNLVS</sequence>
<dbReference type="EMBL" id="MT144152">
    <property type="protein sequence ID" value="QJA49736.1"/>
    <property type="molecule type" value="Genomic_DNA"/>
</dbReference>
<gene>
    <name evidence="1" type="ORF">TM448A01450_0002</name>
</gene>
<name>A0A6H1ZP86_9ZZZZ</name>
<reference evidence="1" key="1">
    <citation type="submission" date="2020-03" db="EMBL/GenBank/DDBJ databases">
        <title>The deep terrestrial virosphere.</title>
        <authorList>
            <person name="Holmfeldt K."/>
            <person name="Nilsson E."/>
            <person name="Simone D."/>
            <person name="Lopez-Fernandez M."/>
            <person name="Wu X."/>
            <person name="de Brujin I."/>
            <person name="Lundin D."/>
            <person name="Andersson A."/>
            <person name="Bertilsson S."/>
            <person name="Dopson M."/>
        </authorList>
    </citation>
    <scope>NUCLEOTIDE SEQUENCE</scope>
    <source>
        <strain evidence="1">TM448A01450</strain>
    </source>
</reference>
<dbReference type="AlphaFoldDB" id="A0A6H1ZP86"/>
<proteinExistence type="predicted"/>